<dbReference type="AlphaFoldDB" id="A0A103Y1A0"/>
<dbReference type="PANTHER" id="PTHR47953:SF16">
    <property type="entry name" value="CYTOCHROME P450 71D8"/>
    <property type="match status" value="1"/>
</dbReference>
<keyword evidence="5" id="KW-0560">Oxidoreductase</keyword>
<keyword evidence="6" id="KW-0408">Iron</keyword>
<dbReference type="STRING" id="59895.A0A103Y1A0"/>
<dbReference type="InterPro" id="IPR036396">
    <property type="entry name" value="Cyt_P450_sf"/>
</dbReference>
<protein>
    <recommendedName>
        <fullName evidence="11">Cytochrome P450</fullName>
    </recommendedName>
</protein>
<evidence type="ECO:0000256" key="6">
    <source>
        <dbReference type="ARBA" id="ARBA00023004"/>
    </source>
</evidence>
<dbReference type="Gramene" id="KVI00606">
    <property type="protein sequence ID" value="KVI00606"/>
    <property type="gene ID" value="Ccrd_021142"/>
</dbReference>
<evidence type="ECO:0000256" key="7">
    <source>
        <dbReference type="ARBA" id="ARBA00023033"/>
    </source>
</evidence>
<evidence type="ECO:0000313" key="9">
    <source>
        <dbReference type="EMBL" id="KVI00606.1"/>
    </source>
</evidence>
<keyword evidence="3" id="KW-0349">Heme</keyword>
<reference evidence="9 10" key="1">
    <citation type="journal article" date="2016" name="Sci. Rep.">
        <title>The genome sequence of the outbreeding globe artichoke constructed de novo incorporating a phase-aware low-pass sequencing strategy of F1 progeny.</title>
        <authorList>
            <person name="Scaglione D."/>
            <person name="Reyes-Chin-Wo S."/>
            <person name="Acquadro A."/>
            <person name="Froenicke L."/>
            <person name="Portis E."/>
            <person name="Beitel C."/>
            <person name="Tirone M."/>
            <person name="Mauro R."/>
            <person name="Lo Monaco A."/>
            <person name="Mauromicale G."/>
            <person name="Faccioli P."/>
            <person name="Cattivelli L."/>
            <person name="Rieseberg L."/>
            <person name="Michelmore R."/>
            <person name="Lanteri S."/>
        </authorList>
    </citation>
    <scope>NUCLEOTIDE SEQUENCE [LARGE SCALE GENOMIC DNA]</scope>
    <source>
        <strain evidence="9">2C</strain>
    </source>
</reference>
<dbReference type="InterPro" id="IPR001128">
    <property type="entry name" value="Cyt_P450"/>
</dbReference>
<evidence type="ECO:0000256" key="2">
    <source>
        <dbReference type="ARBA" id="ARBA00010617"/>
    </source>
</evidence>
<dbReference type="GO" id="GO:0051762">
    <property type="term" value="P:sesquiterpene biosynthetic process"/>
    <property type="evidence" value="ECO:0007669"/>
    <property type="project" value="UniProtKB-ARBA"/>
</dbReference>
<comment type="similarity">
    <text evidence="2">Belongs to the cytochrome P450 family.</text>
</comment>
<dbReference type="InterPro" id="IPR052306">
    <property type="entry name" value="CYP450_71D"/>
</dbReference>
<dbReference type="InterPro" id="IPR002401">
    <property type="entry name" value="Cyt_P450_E_grp-I"/>
</dbReference>
<dbReference type="SUPFAM" id="SSF48264">
    <property type="entry name" value="Cytochrome P450"/>
    <property type="match status" value="2"/>
</dbReference>
<dbReference type="Gene3D" id="1.10.630.10">
    <property type="entry name" value="Cytochrome P450"/>
    <property type="match status" value="2"/>
</dbReference>
<dbReference type="GO" id="GO:0016705">
    <property type="term" value="F:oxidoreductase activity, acting on paired donors, with incorporation or reduction of molecular oxygen"/>
    <property type="evidence" value="ECO:0007669"/>
    <property type="project" value="InterPro"/>
</dbReference>
<evidence type="ECO:0000256" key="4">
    <source>
        <dbReference type="ARBA" id="ARBA00022723"/>
    </source>
</evidence>
<accession>A0A103Y1A0</accession>
<dbReference type="PRINTS" id="PR00463">
    <property type="entry name" value="EP450I"/>
</dbReference>
<dbReference type="CDD" id="cd11072">
    <property type="entry name" value="CYP71-like"/>
    <property type="match status" value="1"/>
</dbReference>
<dbReference type="GO" id="GO:0004497">
    <property type="term" value="F:monooxygenase activity"/>
    <property type="evidence" value="ECO:0007669"/>
    <property type="project" value="UniProtKB-KW"/>
</dbReference>
<comment type="cofactor">
    <cofactor evidence="1">
        <name>heme</name>
        <dbReference type="ChEBI" id="CHEBI:30413"/>
    </cofactor>
</comment>
<dbReference type="GO" id="GO:0005506">
    <property type="term" value="F:iron ion binding"/>
    <property type="evidence" value="ECO:0007669"/>
    <property type="project" value="InterPro"/>
</dbReference>
<evidence type="ECO:0008006" key="11">
    <source>
        <dbReference type="Google" id="ProtNLM"/>
    </source>
</evidence>
<dbReference type="Proteomes" id="UP000243975">
    <property type="component" value="Unassembled WGS sequence"/>
</dbReference>
<dbReference type="PROSITE" id="PS00086">
    <property type="entry name" value="CYTOCHROME_P450"/>
    <property type="match status" value="2"/>
</dbReference>
<dbReference type="FunFam" id="1.10.630.10:FF:000043">
    <property type="entry name" value="Cytochrome P450 99A2"/>
    <property type="match status" value="1"/>
</dbReference>
<dbReference type="InterPro" id="IPR017972">
    <property type="entry name" value="Cyt_P450_CS"/>
</dbReference>
<evidence type="ECO:0000256" key="8">
    <source>
        <dbReference type="SAM" id="Phobius"/>
    </source>
</evidence>
<gene>
    <name evidence="9" type="ORF">Ccrd_021142</name>
</gene>
<evidence type="ECO:0000256" key="3">
    <source>
        <dbReference type="ARBA" id="ARBA00022617"/>
    </source>
</evidence>
<evidence type="ECO:0000313" key="10">
    <source>
        <dbReference type="Proteomes" id="UP000243975"/>
    </source>
</evidence>
<name>A0A103Y1A0_CYNCS</name>
<keyword evidence="8" id="KW-0472">Membrane</keyword>
<organism evidence="9 10">
    <name type="scientific">Cynara cardunculus var. scolymus</name>
    <name type="common">Globe artichoke</name>
    <name type="synonym">Cynara scolymus</name>
    <dbReference type="NCBI Taxonomy" id="59895"/>
    <lineage>
        <taxon>Eukaryota</taxon>
        <taxon>Viridiplantae</taxon>
        <taxon>Streptophyta</taxon>
        <taxon>Embryophyta</taxon>
        <taxon>Tracheophyta</taxon>
        <taxon>Spermatophyta</taxon>
        <taxon>Magnoliopsida</taxon>
        <taxon>eudicotyledons</taxon>
        <taxon>Gunneridae</taxon>
        <taxon>Pentapetalae</taxon>
        <taxon>asterids</taxon>
        <taxon>campanulids</taxon>
        <taxon>Asterales</taxon>
        <taxon>Asteraceae</taxon>
        <taxon>Carduoideae</taxon>
        <taxon>Cardueae</taxon>
        <taxon>Carduinae</taxon>
        <taxon>Cynara</taxon>
    </lineage>
</organism>
<keyword evidence="8" id="KW-1133">Transmembrane helix</keyword>
<evidence type="ECO:0000256" key="5">
    <source>
        <dbReference type="ARBA" id="ARBA00023002"/>
    </source>
</evidence>
<keyword evidence="4" id="KW-0479">Metal-binding</keyword>
<dbReference type="Pfam" id="PF00067">
    <property type="entry name" value="p450"/>
    <property type="match status" value="2"/>
</dbReference>
<keyword evidence="10" id="KW-1185">Reference proteome</keyword>
<dbReference type="PRINTS" id="PR00385">
    <property type="entry name" value="P450"/>
</dbReference>
<keyword evidence="8" id="KW-0812">Transmembrane</keyword>
<feature type="non-terminal residue" evidence="9">
    <location>
        <position position="773"/>
    </location>
</feature>
<dbReference type="PANTHER" id="PTHR47953">
    <property type="entry name" value="OS08G0105600 PROTEIN"/>
    <property type="match status" value="1"/>
</dbReference>
<dbReference type="FunFam" id="1.10.630.10:FF:000126">
    <property type="entry name" value="Predicted protein"/>
    <property type="match status" value="1"/>
</dbReference>
<dbReference type="EMBL" id="LEKV01003368">
    <property type="protein sequence ID" value="KVI00606.1"/>
    <property type="molecule type" value="Genomic_DNA"/>
</dbReference>
<dbReference type="GO" id="GO:0020037">
    <property type="term" value="F:heme binding"/>
    <property type="evidence" value="ECO:0007669"/>
    <property type="project" value="InterPro"/>
</dbReference>
<comment type="caution">
    <text evidence="9">The sequence shown here is derived from an EMBL/GenBank/DDBJ whole genome shotgun (WGS) entry which is preliminary data.</text>
</comment>
<proteinExistence type="inferred from homology"/>
<feature type="transmembrane region" description="Helical" evidence="8">
    <location>
        <begin position="275"/>
        <end position="298"/>
    </location>
</feature>
<keyword evidence="7" id="KW-0503">Monooxygenase</keyword>
<sequence>FLYVVSGLRSKLTKLHKTLDKIFDDIFEEHKGKRRDGKEAWEEDLLEVLLKIKEEGGLEFPITNNNIKAIFVDIFAGGTDTSSITIEWAMTEMIRHPSVMEKVQHEVREAFQGKRKIRELDIQSLSYLQCVIKETLRLHPPIPMLLPRVCREQCKIGGYDIPIKMKVMINAWACSTDPEFWEDPDSFRPERFETTSVDFKGTHYHYIPFGSGRRMCPGITFGLASIELFLAQMLYNFDWKLADGSNPLDIDMMEGEGVLAAKKSEFAAAAMVTKMAFSLIVVTTSTCCLIIIFLYFMLINKRAKAQNLPPGPPKLPLIGNIHQLAGLLPHRAFRDLARKHGPIMHVQLGSISAVIISSPRLAKEVLKTHDVALADRPKTFGSELVLYGTTDVALSPYGDYWRQMKRICSLELLSAKRVQSYAMIREHELDGFMEFLRLSSGKPINIHKTITKLINNVVCIASFGKNCKQQHALLEFLDEFARVNSGFYLADLFPDFKFLYVVSGLRSKMMKLHKTIDKIFDDILEEHTGKRRDGEAGEEDLLEVLLKIKEEGGLEFPITNNNIKAIFVDIFGGGTDTSSITIEWAMTEMIRHPSVMEKVQHEVREAFQGKRKIRELDIQSLSYLHCVIKETLRLHPPIPMLLPRVCREQCKIGGYDIPIKMKVMINAWACSTDPEFWEDPDSFRPERFETTSVDFKGTHYQYIPFGSGRRMCPGITFGLASIELFLAQMLYNFDWKLADGSNPLDIDMMEGEGVFAAKKVHLHLIPTPYAPDN</sequence>
<evidence type="ECO:0000256" key="1">
    <source>
        <dbReference type="ARBA" id="ARBA00001971"/>
    </source>
</evidence>